<protein>
    <submittedName>
        <fullName evidence="2">Aste57867_8359 protein</fullName>
    </submittedName>
</protein>
<organism evidence="2 3">
    <name type="scientific">Aphanomyces stellatus</name>
    <dbReference type="NCBI Taxonomy" id="120398"/>
    <lineage>
        <taxon>Eukaryota</taxon>
        <taxon>Sar</taxon>
        <taxon>Stramenopiles</taxon>
        <taxon>Oomycota</taxon>
        <taxon>Saprolegniomycetes</taxon>
        <taxon>Saprolegniales</taxon>
        <taxon>Verrucalvaceae</taxon>
        <taxon>Aphanomyces</taxon>
    </lineage>
</organism>
<dbReference type="EMBL" id="VJMH01005101">
    <property type="protein sequence ID" value="KAF0701136.1"/>
    <property type="molecule type" value="Genomic_DNA"/>
</dbReference>
<sequence length="167" mass="18769">MLSRMTRRIFRVGRPVVVTNVEFGEEETAVLRPRLFAPSTSAPPSPVRLEVSLGGVADPFLRLNLIRKQLQNVFRDLDVPSPIFEPPSSEASSPASSHQDCGLVSLLQELPPLPPNEFQQEYTFDRNAHEGIPIERYFTLGQHLYQSMVWTTHPVAWHAAGQSCRAH</sequence>
<dbReference type="EMBL" id="CAADRA010005122">
    <property type="protein sequence ID" value="VFT85245.1"/>
    <property type="molecule type" value="Genomic_DNA"/>
</dbReference>
<evidence type="ECO:0000313" key="1">
    <source>
        <dbReference type="EMBL" id="KAF0701136.1"/>
    </source>
</evidence>
<accession>A0A485KK31</accession>
<dbReference type="Proteomes" id="UP000332933">
    <property type="component" value="Unassembled WGS sequence"/>
</dbReference>
<evidence type="ECO:0000313" key="2">
    <source>
        <dbReference type="EMBL" id="VFT85245.1"/>
    </source>
</evidence>
<reference evidence="1" key="2">
    <citation type="submission" date="2019-06" db="EMBL/GenBank/DDBJ databases">
        <title>Genomics analysis of Aphanomyces spp. identifies a new class of oomycete effector associated with host adaptation.</title>
        <authorList>
            <person name="Gaulin E."/>
        </authorList>
    </citation>
    <scope>NUCLEOTIDE SEQUENCE</scope>
    <source>
        <strain evidence="1">CBS 578.67</strain>
    </source>
</reference>
<proteinExistence type="predicted"/>
<gene>
    <name evidence="2" type="primary">Aste57867_8359</name>
    <name evidence="1" type="ORF">As57867_008327</name>
    <name evidence="2" type="ORF">ASTE57867_8359</name>
</gene>
<evidence type="ECO:0000313" key="3">
    <source>
        <dbReference type="Proteomes" id="UP000332933"/>
    </source>
</evidence>
<name>A0A485KK31_9STRA</name>
<reference evidence="2 3" key="1">
    <citation type="submission" date="2019-03" db="EMBL/GenBank/DDBJ databases">
        <authorList>
            <person name="Gaulin E."/>
            <person name="Dumas B."/>
        </authorList>
    </citation>
    <scope>NUCLEOTIDE SEQUENCE [LARGE SCALE GENOMIC DNA]</scope>
    <source>
        <strain evidence="2">CBS 568.67</strain>
    </source>
</reference>
<dbReference type="AlphaFoldDB" id="A0A485KK31"/>
<keyword evidence="3" id="KW-1185">Reference proteome</keyword>
<dbReference type="OrthoDB" id="10594207at2759"/>